<keyword evidence="2" id="KW-1185">Reference proteome</keyword>
<gene>
    <name evidence="1" type="ORF">ACFFJH_05110</name>
</gene>
<sequence>MTDKLSYQRIRNRILEIIEWIIESEKTPPELGFNNLINHWDDWTYNSKQASDFPAPFFSESEGQLLAALTDAINIFCQITLTGIKNENEALHSPEWKSVIVLARHTHEEMMKRRRFSEDTILDF</sequence>
<accession>A0ABV6IBH2</accession>
<name>A0ABV6IBH2_9BURK</name>
<evidence type="ECO:0000313" key="2">
    <source>
        <dbReference type="Proteomes" id="UP001589844"/>
    </source>
</evidence>
<organism evidence="1 2">
    <name type="scientific">Undibacterium danionis</name>
    <dbReference type="NCBI Taxonomy" id="1812100"/>
    <lineage>
        <taxon>Bacteria</taxon>
        <taxon>Pseudomonadati</taxon>
        <taxon>Pseudomonadota</taxon>
        <taxon>Betaproteobacteria</taxon>
        <taxon>Burkholderiales</taxon>
        <taxon>Oxalobacteraceae</taxon>
        <taxon>Undibacterium</taxon>
    </lineage>
</organism>
<dbReference type="EMBL" id="JBHLXJ010000004">
    <property type="protein sequence ID" value="MFC0349174.1"/>
    <property type="molecule type" value="Genomic_DNA"/>
</dbReference>
<dbReference type="Proteomes" id="UP001589844">
    <property type="component" value="Unassembled WGS sequence"/>
</dbReference>
<comment type="caution">
    <text evidence="1">The sequence shown here is derived from an EMBL/GenBank/DDBJ whole genome shotgun (WGS) entry which is preliminary data.</text>
</comment>
<dbReference type="RefSeq" id="WP_390210565.1">
    <property type="nucleotide sequence ID" value="NZ_JBHLXJ010000004.1"/>
</dbReference>
<proteinExistence type="predicted"/>
<reference evidence="1 2" key="1">
    <citation type="submission" date="2024-09" db="EMBL/GenBank/DDBJ databases">
        <authorList>
            <person name="Sun Q."/>
            <person name="Mori K."/>
        </authorList>
    </citation>
    <scope>NUCLEOTIDE SEQUENCE [LARGE SCALE GENOMIC DNA]</scope>
    <source>
        <strain evidence="1 2">CCM 8677</strain>
    </source>
</reference>
<protein>
    <submittedName>
        <fullName evidence="1">Uncharacterized protein</fullName>
    </submittedName>
</protein>
<evidence type="ECO:0000313" key="1">
    <source>
        <dbReference type="EMBL" id="MFC0349174.1"/>
    </source>
</evidence>